<comment type="similarity">
    <text evidence="7">Belongs to the TRAFAC class myosin-kinesin ATPase superfamily. Kinesin family.</text>
</comment>
<evidence type="ECO:0000256" key="7">
    <source>
        <dbReference type="PROSITE-ProRule" id="PRU00283"/>
    </source>
</evidence>
<evidence type="ECO:0000259" key="10">
    <source>
        <dbReference type="PROSITE" id="PS50067"/>
    </source>
</evidence>
<dbReference type="SMART" id="SM00129">
    <property type="entry name" value="KISc"/>
    <property type="match status" value="1"/>
</dbReference>
<dbReference type="PANTHER" id="PTHR47968">
    <property type="entry name" value="CENTROMERE PROTEIN E"/>
    <property type="match status" value="1"/>
</dbReference>
<evidence type="ECO:0000313" key="11">
    <source>
        <dbReference type="EMBL" id="KAJ8984267.1"/>
    </source>
</evidence>
<name>A0ABQ9K2E5_9CUCU</name>
<dbReference type="InterPro" id="IPR036961">
    <property type="entry name" value="Kinesin_motor_dom_sf"/>
</dbReference>
<feature type="coiled-coil region" evidence="8">
    <location>
        <begin position="1071"/>
        <end position="1130"/>
    </location>
</feature>
<comment type="caution">
    <text evidence="11">The sequence shown here is derived from an EMBL/GenBank/DDBJ whole genome shotgun (WGS) entry which is preliminary data.</text>
</comment>
<gene>
    <name evidence="11" type="ORF">NQ317_009751</name>
</gene>
<evidence type="ECO:0000256" key="3">
    <source>
        <dbReference type="ARBA" id="ARBA00022840"/>
    </source>
</evidence>
<evidence type="ECO:0000313" key="12">
    <source>
        <dbReference type="Proteomes" id="UP001162164"/>
    </source>
</evidence>
<evidence type="ECO:0000256" key="6">
    <source>
        <dbReference type="ARBA" id="ARBA00023212"/>
    </source>
</evidence>
<evidence type="ECO:0000256" key="5">
    <source>
        <dbReference type="ARBA" id="ARBA00023175"/>
    </source>
</evidence>
<evidence type="ECO:0000256" key="8">
    <source>
        <dbReference type="SAM" id="Coils"/>
    </source>
</evidence>
<dbReference type="EMBL" id="JAPWTJ010000042">
    <property type="protein sequence ID" value="KAJ8984267.1"/>
    <property type="molecule type" value="Genomic_DNA"/>
</dbReference>
<comment type="subcellular location">
    <subcellularLocation>
        <location evidence="1">Cytoplasm</location>
        <location evidence="1">Cytoskeleton</location>
    </subcellularLocation>
</comment>
<evidence type="ECO:0000256" key="9">
    <source>
        <dbReference type="SAM" id="MobiDB-lite"/>
    </source>
</evidence>
<feature type="coiled-coil region" evidence="8">
    <location>
        <begin position="1318"/>
        <end position="1352"/>
    </location>
</feature>
<protein>
    <recommendedName>
        <fullName evidence="10">Kinesin motor domain-containing protein</fullName>
    </recommendedName>
</protein>
<feature type="domain" description="Kinesin motor" evidence="10">
    <location>
        <begin position="1"/>
        <end position="232"/>
    </location>
</feature>
<reference evidence="11" key="1">
    <citation type="journal article" date="2023" name="Insect Mol. Biol.">
        <title>Genome sequencing provides insights into the evolution of gene families encoding plant cell wall-degrading enzymes in longhorned beetles.</title>
        <authorList>
            <person name="Shin N.R."/>
            <person name="Okamura Y."/>
            <person name="Kirsch R."/>
            <person name="Pauchet Y."/>
        </authorList>
    </citation>
    <scope>NUCLEOTIDE SEQUENCE</scope>
    <source>
        <strain evidence="11">MMC_N1</strain>
    </source>
</reference>
<keyword evidence="4 8" id="KW-0175">Coiled coil</keyword>
<dbReference type="PRINTS" id="PR00380">
    <property type="entry name" value="KINESINHEAVY"/>
</dbReference>
<organism evidence="11 12">
    <name type="scientific">Molorchus minor</name>
    <dbReference type="NCBI Taxonomy" id="1323400"/>
    <lineage>
        <taxon>Eukaryota</taxon>
        <taxon>Metazoa</taxon>
        <taxon>Ecdysozoa</taxon>
        <taxon>Arthropoda</taxon>
        <taxon>Hexapoda</taxon>
        <taxon>Insecta</taxon>
        <taxon>Pterygota</taxon>
        <taxon>Neoptera</taxon>
        <taxon>Endopterygota</taxon>
        <taxon>Coleoptera</taxon>
        <taxon>Polyphaga</taxon>
        <taxon>Cucujiformia</taxon>
        <taxon>Chrysomeloidea</taxon>
        <taxon>Cerambycidae</taxon>
        <taxon>Lamiinae</taxon>
        <taxon>Monochamini</taxon>
        <taxon>Molorchus</taxon>
    </lineage>
</organism>
<keyword evidence="6" id="KW-0206">Cytoskeleton</keyword>
<evidence type="ECO:0000256" key="4">
    <source>
        <dbReference type="ARBA" id="ARBA00023054"/>
    </source>
</evidence>
<dbReference type="PROSITE" id="PS50067">
    <property type="entry name" value="KINESIN_MOTOR_2"/>
    <property type="match status" value="1"/>
</dbReference>
<dbReference type="Pfam" id="PF00225">
    <property type="entry name" value="Kinesin"/>
    <property type="match status" value="1"/>
</dbReference>
<feature type="coiled-coil region" evidence="8">
    <location>
        <begin position="619"/>
        <end position="899"/>
    </location>
</feature>
<keyword evidence="5" id="KW-0505">Motor protein</keyword>
<dbReference type="PROSITE" id="PS00411">
    <property type="entry name" value="KINESIN_MOTOR_1"/>
    <property type="match status" value="1"/>
</dbReference>
<feature type="coiled-coil region" evidence="8">
    <location>
        <begin position="1158"/>
        <end position="1185"/>
    </location>
</feature>
<dbReference type="Gene3D" id="3.40.850.10">
    <property type="entry name" value="Kinesin motor domain"/>
    <property type="match status" value="2"/>
</dbReference>
<dbReference type="InterPro" id="IPR001752">
    <property type="entry name" value="Kinesin_motor_dom"/>
</dbReference>
<dbReference type="InterPro" id="IPR027417">
    <property type="entry name" value="P-loop_NTPase"/>
</dbReference>
<sequence length="1430" mass="166392">MTSSIPSDAVRVAIKNRPFIQREKERKAKPQWVILDNIICQIDEEGCKIGEPFSFANDIFNHIQQDESRRYLISCTYTELYNEKIIDLLDKGTETDEKQKRKKKGKVKAQSCMNFLTIQSTGQNGIDDGPIQMSELNLVDLAGSERVSQTKAEGERLREGIEINKSLSVLGLCIRQLSENERFISYRDSKLTKLLAPALGGNSRSLIIATITLAAAEETKSTLEFAQRAKKIKNRPTLNEITKQHEKVTQVDLVAAEYQKRLDEKTLPQMVSPLTPDDQNETLMKILEETADNIMDTSTPECTILETGRTPRKILREQYASLEKSYNDLQQYSTLEEQLRRDENAGRVNSLISIIQQLKKQILDYENKEQRKNQILNIENAELKVELEKSQKQIEQYKKGKDEYSVQIDTLISDNAHLKGSLEVQKMKAAEESERYEEEIAKYSALVKTLQLEVATVKENMHLTENLDKDLAELRNHNREISQQNLEQSRIIGDLQQENIRLLNELESEQKKSQALGEKISENFEQLNNCIAKTNEYSDEVRALQNEGSILKQNLSDREKELQLVKQELKVEKQKVLTLNKDAHEQIDHNKKISQQNLEQSRIIGDLQQENISENFEQLNNCIAKTDEYSEQVRALQNEGSILKQNLSDREKELQLVKQELKVEKQKVLTLNKDAHEQIDHNKKISQENLEQSRIIENLQQENIRLQNQLESEKKQSQTLSEKNNENLEHLKNYIAKTNEYSDEVRALQNERSILKRNLNDKEKELQLVKQELKIDHNEKINQQKSEQSRIIEDLQQENIKLQNQLESEKKQSQTLSEKNNENLEHLKNYIAKTNKYSEQVRALQNESSILKENLDDREKKLQQESEYFKTIVSLNITVAELTDKLKKAKADYQAERDRNIKMYERQAAGTSQSPSITTLESAMSHIRASKIRCELLTYERDEMNAALQRETNKRKDLEMKLSTAAFASSTSRPNRESSSDSSSNSSKGKVSKPTQKDLRKNKRQSLHDERRGLSTESGVPPEPIPSTSRGVSYSDTSDDNIYIFECGSCRIWKREYETIMNEKSLLSTEVEQMQVIINAIKNENELLKRNVEESNGQVNRKAMDYQREIHKLQREFQRQSEKEQSLTSRIGVLEAQIAESPPDPAELQQNGHHCMPCQEKDQQIIELQKKVDYLQGEYDFQEKEIVGFMSIVEDKDRYMGEYLEENNKLKMELCKMPWRNTYVIFVMNEWLKCEKLNGIIDQANRHVVDLESEIFELRNQLTIEKERYDQREEYQNYRCAQLEEAIRELQKPKTDAVVQAAMAQHLCDICDERVSEVRRLNVVIDQANRHVVDLQSEIFELRNQLTAEKERYAQREEHQNYRCSQLEEAIRELQRPKADAAVQCDIFQSDLHDKYLIVKHLAQSRRREANVLRQKLHLPPDEPLETTNE</sequence>
<evidence type="ECO:0000256" key="2">
    <source>
        <dbReference type="ARBA" id="ARBA00022741"/>
    </source>
</evidence>
<keyword evidence="3" id="KW-0067">ATP-binding</keyword>
<evidence type="ECO:0000256" key="1">
    <source>
        <dbReference type="ARBA" id="ARBA00004245"/>
    </source>
</evidence>
<proteinExistence type="inferred from homology"/>
<dbReference type="SUPFAM" id="SSF52540">
    <property type="entry name" value="P-loop containing nucleoside triphosphate hydrolases"/>
    <property type="match status" value="1"/>
</dbReference>
<feature type="region of interest" description="Disordered" evidence="9">
    <location>
        <begin position="965"/>
        <end position="1034"/>
    </location>
</feature>
<keyword evidence="12" id="KW-1185">Reference proteome</keyword>
<feature type="coiled-coil region" evidence="8">
    <location>
        <begin position="1234"/>
        <end position="1268"/>
    </location>
</feature>
<accession>A0ABQ9K2E5</accession>
<dbReference type="InterPro" id="IPR027640">
    <property type="entry name" value="Kinesin-like_fam"/>
</dbReference>
<comment type="caution">
    <text evidence="7">Lacks conserved residue(s) required for the propagation of feature annotation.</text>
</comment>
<dbReference type="InterPro" id="IPR019821">
    <property type="entry name" value="Kinesin_motor_CS"/>
</dbReference>
<dbReference type="Proteomes" id="UP001162164">
    <property type="component" value="Unassembled WGS sequence"/>
</dbReference>
<dbReference type="PANTHER" id="PTHR47968:SF75">
    <property type="entry name" value="CENTROMERE-ASSOCIATED PROTEIN E"/>
    <property type="match status" value="1"/>
</dbReference>
<keyword evidence="2" id="KW-0547">Nucleotide-binding</keyword>
<keyword evidence="6" id="KW-0963">Cytoplasm</keyword>
<feature type="coiled-coil region" evidence="8">
    <location>
        <begin position="312"/>
        <end position="575"/>
    </location>
</feature>